<dbReference type="Pfam" id="PF13556">
    <property type="entry name" value="HTH_30"/>
    <property type="match status" value="1"/>
</dbReference>
<gene>
    <name evidence="2" type="ORF">UFOPK3204_00642</name>
</gene>
<dbReference type="InterPro" id="IPR025736">
    <property type="entry name" value="PucR_C-HTH_dom"/>
</dbReference>
<proteinExistence type="predicted"/>
<dbReference type="Gene3D" id="1.10.10.2840">
    <property type="entry name" value="PucR C-terminal helix-turn-helix domain"/>
    <property type="match status" value="1"/>
</dbReference>
<organism evidence="2">
    <name type="scientific">freshwater metagenome</name>
    <dbReference type="NCBI Taxonomy" id="449393"/>
    <lineage>
        <taxon>unclassified sequences</taxon>
        <taxon>metagenomes</taxon>
        <taxon>ecological metagenomes</taxon>
    </lineage>
</organism>
<dbReference type="InterPro" id="IPR042070">
    <property type="entry name" value="PucR_C-HTH_sf"/>
</dbReference>
<name>A0A6J7A4Z6_9ZZZZ</name>
<dbReference type="AlphaFoldDB" id="A0A6J7A4Z6"/>
<feature type="domain" description="PucR C-terminal helix-turn-helix" evidence="1">
    <location>
        <begin position="469"/>
        <end position="524"/>
    </location>
</feature>
<dbReference type="PANTHER" id="PTHR33744">
    <property type="entry name" value="CARBOHYDRATE DIACID REGULATOR"/>
    <property type="match status" value="1"/>
</dbReference>
<evidence type="ECO:0000259" key="1">
    <source>
        <dbReference type="Pfam" id="PF13556"/>
    </source>
</evidence>
<dbReference type="PANTHER" id="PTHR33744:SF1">
    <property type="entry name" value="DNA-BINDING TRANSCRIPTIONAL ACTIVATOR ADER"/>
    <property type="match status" value="1"/>
</dbReference>
<reference evidence="2" key="1">
    <citation type="submission" date="2020-05" db="EMBL/GenBank/DDBJ databases">
        <authorList>
            <person name="Chiriac C."/>
            <person name="Salcher M."/>
            <person name="Ghai R."/>
            <person name="Kavagutti S V."/>
        </authorList>
    </citation>
    <scope>NUCLEOTIDE SEQUENCE</scope>
</reference>
<protein>
    <submittedName>
        <fullName evidence="2">Unannotated protein</fullName>
    </submittedName>
</protein>
<accession>A0A6J7A4Z6</accession>
<evidence type="ECO:0000313" key="2">
    <source>
        <dbReference type="EMBL" id="CAB4827946.1"/>
    </source>
</evidence>
<sequence>MAVTKSLPTSGLEINLTVGDLITLTGLTPLQVPSPDKLETGHLRVVTGACIVERPGAVEQLEAGWLAVTEGSGFPIAGFTDPISRDFIRQLDIRGAAGLVVRLGHGWDAVPLAMIDEAQHLFLPIFTLPGDETPAMLLRLVHQAVGQQEIAVLRRALSVQTELIDALTYPDVERELINRLSTRLGVSAILYDSTRNVLASQGEAPVHLIRDRIRSDTDAETNFMVGRWEVSVAPISVPAGTYWLALAWHESIELSREIIRSTRYALQQLLRTHLTTQQNSKRHDLIQRAELLAEIIDGLTSARLARLGDRLVLLHFPRDGSFQIHAMQHKPSIANNYAEPNKTTPDIDSTLGIIQDTAEACGISVLLAEVNNHYLILLPRSEVFTRELLLRTSEFDHGTSSAFSDLTEARLALRQAEMSLHTSVRNGALTPFDQVGFINFILAQVPAETFDEKVDEVMSGLLSSEPMEKTVIAFLRNGMDIQATARSMHLHPNSIRYRLSRVENYLGRSMSDPETVTLLFLALHDRLDRAPALKPGVEIDG</sequence>
<dbReference type="EMBL" id="CAFABK010000020">
    <property type="protein sequence ID" value="CAB4827946.1"/>
    <property type="molecule type" value="Genomic_DNA"/>
</dbReference>
<dbReference type="InterPro" id="IPR051448">
    <property type="entry name" value="CdaR-like_regulators"/>
</dbReference>